<evidence type="ECO:0000313" key="4">
    <source>
        <dbReference type="EMBL" id="KAF7349515.1"/>
    </source>
</evidence>
<keyword evidence="1" id="KW-0677">Repeat</keyword>
<evidence type="ECO:0000313" key="5">
    <source>
        <dbReference type="Proteomes" id="UP000623467"/>
    </source>
</evidence>
<evidence type="ECO:0000256" key="2">
    <source>
        <dbReference type="SAM" id="MobiDB-lite"/>
    </source>
</evidence>
<feature type="compositionally biased region" description="Low complexity" evidence="2">
    <location>
        <begin position="19"/>
        <end position="31"/>
    </location>
</feature>
<dbReference type="EMBL" id="JACAZH010000016">
    <property type="protein sequence ID" value="KAF7349515.1"/>
    <property type="molecule type" value="Genomic_DNA"/>
</dbReference>
<keyword evidence="5" id="KW-1185">Reference proteome</keyword>
<gene>
    <name evidence="4" type="ORF">MSAN_01741900</name>
</gene>
<dbReference type="PANTHER" id="PTHR10039">
    <property type="entry name" value="AMELOGENIN"/>
    <property type="match status" value="1"/>
</dbReference>
<organism evidence="4 5">
    <name type="scientific">Mycena sanguinolenta</name>
    <dbReference type="NCBI Taxonomy" id="230812"/>
    <lineage>
        <taxon>Eukaryota</taxon>
        <taxon>Fungi</taxon>
        <taxon>Dikarya</taxon>
        <taxon>Basidiomycota</taxon>
        <taxon>Agaricomycotina</taxon>
        <taxon>Agaricomycetes</taxon>
        <taxon>Agaricomycetidae</taxon>
        <taxon>Agaricales</taxon>
        <taxon>Marasmiineae</taxon>
        <taxon>Mycenaceae</taxon>
        <taxon>Mycena</taxon>
    </lineage>
</organism>
<proteinExistence type="predicted"/>
<accession>A0A8H6XWH5</accession>
<comment type="caution">
    <text evidence="4">The sequence shown here is derived from an EMBL/GenBank/DDBJ whole genome shotgun (WGS) entry which is preliminary data.</text>
</comment>
<feature type="domain" description="Nephrocystin 3-like N-terminal" evidence="3">
    <location>
        <begin position="264"/>
        <end position="298"/>
    </location>
</feature>
<evidence type="ECO:0000259" key="3">
    <source>
        <dbReference type="Pfam" id="PF24883"/>
    </source>
</evidence>
<sequence length="299" mass="32965">MEDSKQSTLDWIRGRMKSSAKPPASTPASLADGTPTKSGNKAEWTINDLKFALDLAKQAQDIAGIARFVKSAVALLSKIIDSYKELRNADEKCLLARRIANITSNICAIVLRLQETNHSDQIGRLEGDFLKYEGFMRSSQHFNDGFSQVRHTAPDKLNQELVLFNARIANNRLVQFCLNQTPDTQTQDKIHDIEYKPHRTIQGPIIIHGGTGGTGGGGGNTGGAGGTGGGPIVNVSMEKLEKWLQFPPDMKQKQHDTEQLHMEGTGQWFLEDKRFIEWEDNPGVLWVEGPSGAGKSVLR</sequence>
<feature type="region of interest" description="Disordered" evidence="2">
    <location>
        <begin position="1"/>
        <end position="39"/>
    </location>
</feature>
<dbReference type="AlphaFoldDB" id="A0A8H6XWH5"/>
<evidence type="ECO:0000256" key="1">
    <source>
        <dbReference type="ARBA" id="ARBA00022737"/>
    </source>
</evidence>
<name>A0A8H6XWH5_9AGAR</name>
<dbReference type="Proteomes" id="UP000623467">
    <property type="component" value="Unassembled WGS sequence"/>
</dbReference>
<reference evidence="4" key="1">
    <citation type="submission" date="2020-05" db="EMBL/GenBank/DDBJ databases">
        <title>Mycena genomes resolve the evolution of fungal bioluminescence.</title>
        <authorList>
            <person name="Tsai I.J."/>
        </authorList>
    </citation>
    <scope>NUCLEOTIDE SEQUENCE</scope>
    <source>
        <strain evidence="4">160909Yilan</strain>
    </source>
</reference>
<dbReference type="InterPro" id="IPR056884">
    <property type="entry name" value="NPHP3-like_N"/>
</dbReference>
<dbReference type="OrthoDB" id="3066271at2759"/>
<protein>
    <submittedName>
        <fullName evidence="4">Pfs domain-containing protein</fullName>
    </submittedName>
</protein>
<dbReference type="Pfam" id="PF24883">
    <property type="entry name" value="NPHP3_N"/>
    <property type="match status" value="1"/>
</dbReference>